<dbReference type="EMBL" id="CP147403">
    <property type="protein sequence ID" value="WXB91405.1"/>
    <property type="molecule type" value="Genomic_DNA"/>
</dbReference>
<gene>
    <name evidence="1" type="ORF">WCV66_21300</name>
</gene>
<proteinExistence type="predicted"/>
<evidence type="ECO:0000313" key="2">
    <source>
        <dbReference type="Proteomes" id="UP001368328"/>
    </source>
</evidence>
<evidence type="ECO:0008006" key="3">
    <source>
        <dbReference type="Google" id="ProtNLM"/>
    </source>
</evidence>
<dbReference type="Proteomes" id="UP001368328">
    <property type="component" value="Chromosome"/>
</dbReference>
<protein>
    <recommendedName>
        <fullName evidence="3">WYL domain-containing protein</fullName>
    </recommendedName>
</protein>
<organism evidence="1 2">
    <name type="scientific">Metabacillus rhizosphaerae</name>
    <dbReference type="NCBI Taxonomy" id="3117747"/>
    <lineage>
        <taxon>Bacteria</taxon>
        <taxon>Bacillati</taxon>
        <taxon>Bacillota</taxon>
        <taxon>Bacilli</taxon>
        <taxon>Bacillales</taxon>
        <taxon>Bacillaceae</taxon>
        <taxon>Metabacillus</taxon>
    </lineage>
</organism>
<accession>A0ABZ2N1E7</accession>
<reference evidence="1 2" key="1">
    <citation type="submission" date="2024-02" db="EMBL/GenBank/DDBJ databases">
        <title>Seven novel Bacillus-like species.</title>
        <authorList>
            <person name="Liu G."/>
        </authorList>
    </citation>
    <scope>NUCLEOTIDE SEQUENCE [LARGE SCALE GENOMIC DNA]</scope>
    <source>
        <strain evidence="1 2">FJAT-53654</strain>
    </source>
</reference>
<name>A0ABZ2N1E7_9BACI</name>
<sequence length="74" mass="8723">MKLLKQYLNLSLENQVPIEIIYLSKCGEFSQRKVLVRRISKEKVVAYCYLRNQIRSFSLDQILSASWSKKIKVS</sequence>
<keyword evidence="2" id="KW-1185">Reference proteome</keyword>
<evidence type="ECO:0000313" key="1">
    <source>
        <dbReference type="EMBL" id="WXB91405.1"/>
    </source>
</evidence>